<gene>
    <name evidence="5" type="ORF">LIQ10_19315</name>
</gene>
<keyword evidence="1" id="KW-0813">Transport</keyword>
<dbReference type="Gene3D" id="3.40.50.300">
    <property type="entry name" value="P-loop containing nucleotide triphosphate hydrolases"/>
    <property type="match status" value="1"/>
</dbReference>
<evidence type="ECO:0000313" key="6">
    <source>
        <dbReference type="Proteomes" id="UP001297422"/>
    </source>
</evidence>
<dbReference type="CDD" id="cd03230">
    <property type="entry name" value="ABC_DR_subfamily_A"/>
    <property type="match status" value="1"/>
</dbReference>
<evidence type="ECO:0000256" key="1">
    <source>
        <dbReference type="ARBA" id="ARBA00022448"/>
    </source>
</evidence>
<dbReference type="InterPro" id="IPR003593">
    <property type="entry name" value="AAA+_ATPase"/>
</dbReference>
<dbReference type="InterPro" id="IPR003439">
    <property type="entry name" value="ABC_transporter-like_ATP-bd"/>
</dbReference>
<feature type="domain" description="ABC transporter" evidence="4">
    <location>
        <begin position="1"/>
        <end position="212"/>
    </location>
</feature>
<dbReference type="SMART" id="SM00382">
    <property type="entry name" value="AAA"/>
    <property type="match status" value="1"/>
</dbReference>
<evidence type="ECO:0000256" key="2">
    <source>
        <dbReference type="ARBA" id="ARBA00022741"/>
    </source>
</evidence>
<evidence type="ECO:0000256" key="3">
    <source>
        <dbReference type="ARBA" id="ARBA00022840"/>
    </source>
</evidence>
<proteinExistence type="predicted"/>
<dbReference type="PANTHER" id="PTHR42939">
    <property type="entry name" value="ABC TRANSPORTER ATP-BINDING PROTEIN ALBC-RELATED"/>
    <property type="match status" value="1"/>
</dbReference>
<accession>A0AAJ1B309</accession>
<organism evidence="5 6">
    <name type="scientific">Mediterraneibacter gnavus</name>
    <name type="common">Ruminococcus gnavus</name>
    <dbReference type="NCBI Taxonomy" id="33038"/>
    <lineage>
        <taxon>Bacteria</taxon>
        <taxon>Bacillati</taxon>
        <taxon>Bacillota</taxon>
        <taxon>Clostridia</taxon>
        <taxon>Lachnospirales</taxon>
        <taxon>Lachnospiraceae</taxon>
        <taxon>Mediterraneibacter</taxon>
    </lineage>
</organism>
<protein>
    <submittedName>
        <fullName evidence="5">ABC transporter ATP-binding protein</fullName>
    </submittedName>
</protein>
<dbReference type="EMBL" id="JAJBNC010000096">
    <property type="protein sequence ID" value="MCB5495842.1"/>
    <property type="molecule type" value="Genomic_DNA"/>
</dbReference>
<sequence length="266" mass="30198">MDNVSFSLPKGYIMGLIGSNGAGKTTTIKLILNMLDIENGNIEVLGKDYKENEKEIKQNIGVVFDSNFFVDTWTIKETEQALSVFYHEWNNEKFRLILKRFGLPLSKKINELSRGMQMKLMLACAFSHNAKLLILDEPTSGLDPATRNEFLEILQEFIQDGEKSVLFSTHITTDLERITDYITYLENGRVIYTGDMDGLMQKYYLIKGEPAKLTNELKKDILGIRSTTIGFEGLVETKLAHKYKGYILDVPTIDDIIICMSKEGKG</sequence>
<dbReference type="InterPro" id="IPR051782">
    <property type="entry name" value="ABC_Transporter_VariousFunc"/>
</dbReference>
<dbReference type="Proteomes" id="UP001297422">
    <property type="component" value="Unassembled WGS sequence"/>
</dbReference>
<dbReference type="PROSITE" id="PS50893">
    <property type="entry name" value="ABC_TRANSPORTER_2"/>
    <property type="match status" value="1"/>
</dbReference>
<dbReference type="SUPFAM" id="SSF52540">
    <property type="entry name" value="P-loop containing nucleoside triphosphate hydrolases"/>
    <property type="match status" value="1"/>
</dbReference>
<evidence type="ECO:0000313" key="5">
    <source>
        <dbReference type="EMBL" id="MCB5495842.1"/>
    </source>
</evidence>
<dbReference type="GO" id="GO:0005524">
    <property type="term" value="F:ATP binding"/>
    <property type="evidence" value="ECO:0007669"/>
    <property type="project" value="UniProtKB-KW"/>
</dbReference>
<dbReference type="PANTHER" id="PTHR42939:SF3">
    <property type="entry name" value="ABC TRANSPORTER ATP-BINDING COMPONENT"/>
    <property type="match status" value="1"/>
</dbReference>
<comment type="caution">
    <text evidence="5">The sequence shown here is derived from an EMBL/GenBank/DDBJ whole genome shotgun (WGS) entry which is preliminary data.</text>
</comment>
<evidence type="ECO:0000259" key="4">
    <source>
        <dbReference type="PROSITE" id="PS50893"/>
    </source>
</evidence>
<keyword evidence="3 5" id="KW-0067">ATP-binding</keyword>
<dbReference type="AlphaFoldDB" id="A0AAJ1B309"/>
<keyword evidence="2" id="KW-0547">Nucleotide-binding</keyword>
<name>A0AAJ1B309_MEDGN</name>
<reference evidence="5" key="1">
    <citation type="submission" date="2021-10" db="EMBL/GenBank/DDBJ databases">
        <title>Collection of gut derived symbiotic bacterial strains cultured from healthy donors.</title>
        <authorList>
            <person name="Lin H."/>
            <person name="Littmann E."/>
            <person name="Claire K."/>
            <person name="Pamer E."/>
        </authorList>
    </citation>
    <scope>NUCLEOTIDE SEQUENCE</scope>
    <source>
        <strain evidence="5">MSK.23.4</strain>
    </source>
</reference>
<dbReference type="InterPro" id="IPR027417">
    <property type="entry name" value="P-loop_NTPase"/>
</dbReference>
<dbReference type="Pfam" id="PF00005">
    <property type="entry name" value="ABC_tran"/>
    <property type="match status" value="1"/>
</dbReference>
<dbReference type="GO" id="GO:0016887">
    <property type="term" value="F:ATP hydrolysis activity"/>
    <property type="evidence" value="ECO:0007669"/>
    <property type="project" value="InterPro"/>
</dbReference>